<evidence type="ECO:0000313" key="4">
    <source>
        <dbReference type="Proteomes" id="UP000515788"/>
    </source>
</evidence>
<protein>
    <recommendedName>
        <fullName evidence="5">Vacuolar protein sorting-associated protein 45</fullName>
    </recommendedName>
</protein>
<dbReference type="PIRSF" id="PIRSF005715">
    <property type="entry name" value="VPS45_Sec1"/>
    <property type="match status" value="1"/>
</dbReference>
<comment type="similarity">
    <text evidence="1">Belongs to the STXBP/unc-18/SEC1 family.</text>
</comment>
<dbReference type="Gene3D" id="3.90.830.10">
    <property type="entry name" value="Syntaxin Binding Protein 1, Chain A, domain 2"/>
    <property type="match status" value="1"/>
</dbReference>
<dbReference type="Pfam" id="PF00995">
    <property type="entry name" value="Sec1"/>
    <property type="match status" value="1"/>
</dbReference>
<dbReference type="InterPro" id="IPR001619">
    <property type="entry name" value="Sec1-like"/>
</dbReference>
<sequence>MDLFKVADYYVDRIVNSQSRVSNSSVAERSRIKALLLDKDTITTISMCTTQTELLNHEIYLVDTIENQNRDVMRHLRCLAYVSPTEETLQALLRELQNPKYGDYYIFFSNAVSKSQLERLAEADDLEVVSKVEEIYQDYHIINSDFFSLDIPVENLLQVRDTWEASTLIECTKSLTSLLLSLKLKPDIKFEANSRMCSKLAREVSIYIEQNEKTLFDFPKIDSTPMLVLLDRKNDPLTPLLQPWTYQSMLNEYIGIKGNIVDLSGIPDVDKDIKTVTLSPRQDAFFHSTMYSNFGELGDKVNQYVTTYKDKTHSNSQINTIEDIKRFIEKYPEFRKLSGNVAKHMAIVGELDRQLRLGDIWRLSEVEQNLAVHKDSQEDYQAMLTLLRDEKLRNEYKLKLACIYSLKHGENSERMDGVVQTLSQQLPAEEINLFHKFRTIFHADQTKGEGQGHLRDKDDLLSELAKKFNSRMGSGNNTEAENVYMQHVPEISTLLTDISKNKVSRDRLKTMSSSKAAESSPKLSSPTSPAAPPQDIVIFVVGGVTYEEARFVHQFNETMKNKTRVVLGGTSVLSTSDFMQSIRNT</sequence>
<dbReference type="InterPro" id="IPR043127">
    <property type="entry name" value="Sec-1-like_dom3a"/>
</dbReference>
<dbReference type="EMBL" id="CP059249">
    <property type="protein sequence ID" value="QLL32865.1"/>
    <property type="molecule type" value="Genomic_DNA"/>
</dbReference>
<evidence type="ECO:0000256" key="2">
    <source>
        <dbReference type="SAM" id="MobiDB-lite"/>
    </source>
</evidence>
<accession>A0A7G3ZH79</accession>
<proteinExistence type="inferred from homology"/>
<dbReference type="InterPro" id="IPR036045">
    <property type="entry name" value="Sec1-like_sf"/>
</dbReference>
<gene>
    <name evidence="3" type="ORF">HG536_0D03870</name>
</gene>
<dbReference type="KEGG" id="tgb:HG536_0D03870"/>
<dbReference type="Gene3D" id="3.40.50.2060">
    <property type="match status" value="1"/>
</dbReference>
<dbReference type="OrthoDB" id="10266265at2759"/>
<dbReference type="InterPro" id="IPR027482">
    <property type="entry name" value="Sec1-like_dom2"/>
</dbReference>
<dbReference type="GO" id="GO:0016192">
    <property type="term" value="P:vesicle-mediated transport"/>
    <property type="evidence" value="ECO:0007669"/>
    <property type="project" value="InterPro"/>
</dbReference>
<evidence type="ECO:0008006" key="5">
    <source>
        <dbReference type="Google" id="ProtNLM"/>
    </source>
</evidence>
<dbReference type="GeneID" id="59326032"/>
<evidence type="ECO:0000256" key="1">
    <source>
        <dbReference type="ARBA" id="ARBA00009884"/>
    </source>
</evidence>
<reference evidence="3 4" key="1">
    <citation type="submission" date="2020-06" db="EMBL/GenBank/DDBJ databases">
        <title>The yeast mating-type switching endonuclease HO is a domesticated member of an unorthodox homing genetic element family.</title>
        <authorList>
            <person name="Coughlan A.Y."/>
            <person name="Lombardi L."/>
            <person name="Braun-Galleani S."/>
            <person name="Martos A.R."/>
            <person name="Galeote V."/>
            <person name="Bigey F."/>
            <person name="Dequin S."/>
            <person name="Byrne K.P."/>
            <person name="Wolfe K.H."/>
        </authorList>
    </citation>
    <scope>NUCLEOTIDE SEQUENCE [LARGE SCALE GENOMIC DNA]</scope>
    <source>
        <strain evidence="3 4">CBS764</strain>
    </source>
</reference>
<feature type="region of interest" description="Disordered" evidence="2">
    <location>
        <begin position="505"/>
        <end position="530"/>
    </location>
</feature>
<dbReference type="RefSeq" id="XP_037139539.1">
    <property type="nucleotide sequence ID" value="XM_037283643.1"/>
</dbReference>
<feature type="compositionally biased region" description="Polar residues" evidence="2">
    <location>
        <begin position="510"/>
        <end position="528"/>
    </location>
</feature>
<keyword evidence="4" id="KW-1185">Reference proteome</keyword>
<dbReference type="Gene3D" id="3.40.50.1910">
    <property type="match status" value="1"/>
</dbReference>
<dbReference type="AlphaFoldDB" id="A0A7G3ZH79"/>
<evidence type="ECO:0000313" key="3">
    <source>
        <dbReference type="EMBL" id="QLL32865.1"/>
    </source>
</evidence>
<dbReference type="Proteomes" id="UP000515788">
    <property type="component" value="Chromosome 4"/>
</dbReference>
<name>A0A7G3ZH79_9SACH</name>
<dbReference type="Gene3D" id="1.25.40.60">
    <property type="match status" value="1"/>
</dbReference>
<dbReference type="InterPro" id="IPR043154">
    <property type="entry name" value="Sec-1-like_dom1"/>
</dbReference>
<dbReference type="PANTHER" id="PTHR11679">
    <property type="entry name" value="VESICLE PROTEIN SORTING-ASSOCIATED"/>
    <property type="match status" value="1"/>
</dbReference>
<organism evidence="3 4">
    <name type="scientific">Torulaspora globosa</name>
    <dbReference type="NCBI Taxonomy" id="48254"/>
    <lineage>
        <taxon>Eukaryota</taxon>
        <taxon>Fungi</taxon>
        <taxon>Dikarya</taxon>
        <taxon>Ascomycota</taxon>
        <taxon>Saccharomycotina</taxon>
        <taxon>Saccharomycetes</taxon>
        <taxon>Saccharomycetales</taxon>
        <taxon>Saccharomycetaceae</taxon>
        <taxon>Torulaspora</taxon>
    </lineage>
</organism>
<dbReference type="SUPFAM" id="SSF56815">
    <property type="entry name" value="Sec1/munc18-like (SM) proteins"/>
    <property type="match status" value="1"/>
</dbReference>